<gene>
    <name evidence="1" type="ORF">H0235_009337</name>
</gene>
<accession>A0A834U8E4</accession>
<reference evidence="1" key="1">
    <citation type="journal article" date="2020" name="G3 (Bethesda)">
        <title>High-Quality Assemblies for Three Invasive Social Wasps from the &lt;i&gt;Vespula&lt;/i&gt; Genus.</title>
        <authorList>
            <person name="Harrop T.W.R."/>
            <person name="Guhlin J."/>
            <person name="McLaughlin G.M."/>
            <person name="Permina E."/>
            <person name="Stockwell P."/>
            <person name="Gilligan J."/>
            <person name="Le Lec M.F."/>
            <person name="Gruber M.A.M."/>
            <person name="Quinn O."/>
            <person name="Lovegrove M."/>
            <person name="Duncan E.J."/>
            <person name="Remnant E.J."/>
            <person name="Van Eeckhoven J."/>
            <person name="Graham B."/>
            <person name="Knapp R.A."/>
            <person name="Langford K.W."/>
            <person name="Kronenberg Z."/>
            <person name="Press M.O."/>
            <person name="Eacker S.M."/>
            <person name="Wilson-Rankin E.E."/>
            <person name="Purcell J."/>
            <person name="Lester P.J."/>
            <person name="Dearden P.K."/>
        </authorList>
    </citation>
    <scope>NUCLEOTIDE SEQUENCE</scope>
    <source>
        <strain evidence="1">Volc-1</strain>
    </source>
</reference>
<organism evidence="1 2">
    <name type="scientific">Vespula pensylvanica</name>
    <name type="common">Western yellow jacket</name>
    <name type="synonym">Wasp</name>
    <dbReference type="NCBI Taxonomy" id="30213"/>
    <lineage>
        <taxon>Eukaryota</taxon>
        <taxon>Metazoa</taxon>
        <taxon>Ecdysozoa</taxon>
        <taxon>Arthropoda</taxon>
        <taxon>Hexapoda</taxon>
        <taxon>Insecta</taxon>
        <taxon>Pterygota</taxon>
        <taxon>Neoptera</taxon>
        <taxon>Endopterygota</taxon>
        <taxon>Hymenoptera</taxon>
        <taxon>Apocrita</taxon>
        <taxon>Aculeata</taxon>
        <taxon>Vespoidea</taxon>
        <taxon>Vespidae</taxon>
        <taxon>Vespinae</taxon>
        <taxon>Vespula</taxon>
    </lineage>
</organism>
<proteinExistence type="predicted"/>
<name>A0A834U8E4_VESPE</name>
<protein>
    <submittedName>
        <fullName evidence="1">Uncharacterized protein</fullName>
    </submittedName>
</protein>
<sequence>MPLDTDVPNRSSSVTLRTKLNLVRESTDRRVRGNSSGTGSDGLGKGMLEYWGKRERCGYSCYDRSTVANVVGERKENTLDFCE</sequence>
<keyword evidence="2" id="KW-1185">Reference proteome</keyword>
<evidence type="ECO:0000313" key="1">
    <source>
        <dbReference type="EMBL" id="KAF7421501.1"/>
    </source>
</evidence>
<evidence type="ECO:0000313" key="2">
    <source>
        <dbReference type="Proteomes" id="UP000600918"/>
    </source>
</evidence>
<dbReference type="EMBL" id="JACSDY010000008">
    <property type="protein sequence ID" value="KAF7421501.1"/>
    <property type="molecule type" value="Genomic_DNA"/>
</dbReference>
<dbReference type="AlphaFoldDB" id="A0A834U8E4"/>
<comment type="caution">
    <text evidence="1">The sequence shown here is derived from an EMBL/GenBank/DDBJ whole genome shotgun (WGS) entry which is preliminary data.</text>
</comment>
<dbReference type="Proteomes" id="UP000600918">
    <property type="component" value="Unassembled WGS sequence"/>
</dbReference>